<evidence type="ECO:0000256" key="1">
    <source>
        <dbReference type="ARBA" id="ARBA00004429"/>
    </source>
</evidence>
<feature type="transmembrane region" description="Helical" evidence="9">
    <location>
        <begin position="265"/>
        <end position="288"/>
    </location>
</feature>
<organism evidence="10 11">
    <name type="scientific">Silvimonas terrae</name>
    <dbReference type="NCBI Taxonomy" id="300266"/>
    <lineage>
        <taxon>Bacteria</taxon>
        <taxon>Pseudomonadati</taxon>
        <taxon>Pseudomonadota</taxon>
        <taxon>Betaproteobacteria</taxon>
        <taxon>Neisseriales</taxon>
        <taxon>Chitinibacteraceae</taxon>
        <taxon>Silvimonas</taxon>
    </lineage>
</organism>
<dbReference type="GO" id="GO:0055085">
    <property type="term" value="P:transmembrane transport"/>
    <property type="evidence" value="ECO:0007669"/>
    <property type="project" value="InterPro"/>
</dbReference>
<feature type="transmembrane region" description="Helical" evidence="9">
    <location>
        <begin position="326"/>
        <end position="347"/>
    </location>
</feature>
<evidence type="ECO:0000313" key="11">
    <source>
        <dbReference type="Proteomes" id="UP000543030"/>
    </source>
</evidence>
<evidence type="ECO:0000256" key="7">
    <source>
        <dbReference type="ARBA" id="ARBA00022989"/>
    </source>
</evidence>
<feature type="transmembrane region" description="Helical" evidence="9">
    <location>
        <begin position="295"/>
        <end position="320"/>
    </location>
</feature>
<dbReference type="RefSeq" id="WP_184100665.1">
    <property type="nucleotide sequence ID" value="NZ_JACHHN010000004.1"/>
</dbReference>
<comment type="subcellular location">
    <subcellularLocation>
        <location evidence="1">Cell inner membrane</location>
        <topology evidence="1">Multi-pass membrane protein</topology>
    </subcellularLocation>
</comment>
<proteinExistence type="predicted"/>
<dbReference type="GO" id="GO:0015920">
    <property type="term" value="P:lipopolysaccharide transport"/>
    <property type="evidence" value="ECO:0007669"/>
    <property type="project" value="TreeGrafter"/>
</dbReference>
<keyword evidence="7 9" id="KW-1133">Transmembrane helix</keyword>
<dbReference type="EMBL" id="JACHHN010000004">
    <property type="protein sequence ID" value="MBB5191548.1"/>
    <property type="molecule type" value="Genomic_DNA"/>
</dbReference>
<dbReference type="GO" id="GO:0043190">
    <property type="term" value="C:ATP-binding cassette (ABC) transporter complex"/>
    <property type="evidence" value="ECO:0007669"/>
    <property type="project" value="InterPro"/>
</dbReference>
<dbReference type="NCBIfam" id="TIGR04407">
    <property type="entry name" value="LptF_YjgP"/>
    <property type="match status" value="1"/>
</dbReference>
<evidence type="ECO:0000256" key="2">
    <source>
        <dbReference type="ARBA" id="ARBA00014213"/>
    </source>
</evidence>
<keyword evidence="11" id="KW-1185">Reference proteome</keyword>
<evidence type="ECO:0000313" key="10">
    <source>
        <dbReference type="EMBL" id="MBB5191548.1"/>
    </source>
</evidence>
<evidence type="ECO:0000256" key="6">
    <source>
        <dbReference type="ARBA" id="ARBA00022692"/>
    </source>
</evidence>
<keyword evidence="8 9" id="KW-0472">Membrane</keyword>
<keyword evidence="6 9" id="KW-0812">Transmembrane</keyword>
<evidence type="ECO:0000256" key="8">
    <source>
        <dbReference type="ARBA" id="ARBA00023136"/>
    </source>
</evidence>
<evidence type="ECO:0000256" key="3">
    <source>
        <dbReference type="ARBA" id="ARBA00022448"/>
    </source>
</evidence>
<accession>A0A840RG99</accession>
<dbReference type="InterPro" id="IPR005495">
    <property type="entry name" value="LptG/LptF_permease"/>
</dbReference>
<name>A0A840RG99_9NEIS</name>
<dbReference type="AlphaFoldDB" id="A0A840RG99"/>
<keyword evidence="5" id="KW-0997">Cell inner membrane</keyword>
<feature type="transmembrane region" description="Helical" evidence="9">
    <location>
        <begin position="98"/>
        <end position="125"/>
    </location>
</feature>
<gene>
    <name evidence="10" type="ORF">HNQ50_002278</name>
</gene>
<sequence>MLFRKTLIQEMTWVAMAVFSVLLLLVMTTQVVRLLGQAAIGALASSAVWAMMGFAAVRYLPILMSLMLFVSVLAAMTRLWRDNEMVIWFASGRSIRNFIAPVLEFSLPVVVLIAVLSLVVSPWALKKGNEFREKSMSRQEVTQVAPGVFRESPSADRVYFVENFTNQTNAGNNVFVQMKKDKNISIIMAEKGGMFLDANGERWLWLGKGRSYQGEPGQVTYDSVTFDRAQLRIETADRPVSSPSTQATPTLQLLGTDSAEKNAEVAWRLSLPLSALILTLAAIPLAFFNPRGGRALNLVVAVFLYFVYYSMVNIMQAWVADGKVPMWINMWPLHVLAAICVFGLYIWRSNSRSVS</sequence>
<evidence type="ECO:0000256" key="5">
    <source>
        <dbReference type="ARBA" id="ARBA00022519"/>
    </source>
</evidence>
<evidence type="ECO:0000256" key="4">
    <source>
        <dbReference type="ARBA" id="ARBA00022475"/>
    </source>
</evidence>
<reference evidence="10 11" key="1">
    <citation type="submission" date="2020-08" db="EMBL/GenBank/DDBJ databases">
        <title>Genomic Encyclopedia of Type Strains, Phase IV (KMG-IV): sequencing the most valuable type-strain genomes for metagenomic binning, comparative biology and taxonomic classification.</title>
        <authorList>
            <person name="Goeker M."/>
        </authorList>
    </citation>
    <scope>NUCLEOTIDE SEQUENCE [LARGE SCALE GENOMIC DNA]</scope>
    <source>
        <strain evidence="10 11">DSM 18233</strain>
    </source>
</reference>
<dbReference type="InterPro" id="IPR030922">
    <property type="entry name" value="LptF"/>
</dbReference>
<dbReference type="PANTHER" id="PTHR33529:SF7">
    <property type="entry name" value="LIPOPOLYSACCHARIDE EXPORT SYSTEM PERMEASE PROTEIN LPTF"/>
    <property type="match status" value="1"/>
</dbReference>
<dbReference type="Proteomes" id="UP000543030">
    <property type="component" value="Unassembled WGS sequence"/>
</dbReference>
<dbReference type="PANTHER" id="PTHR33529">
    <property type="entry name" value="SLR0882 PROTEIN-RELATED"/>
    <property type="match status" value="1"/>
</dbReference>
<keyword evidence="3" id="KW-0813">Transport</keyword>
<dbReference type="Pfam" id="PF03739">
    <property type="entry name" value="LptF_LptG"/>
    <property type="match status" value="1"/>
</dbReference>
<protein>
    <recommendedName>
        <fullName evidence="2">Lipopolysaccharide export system permease protein LptF</fullName>
    </recommendedName>
</protein>
<comment type="caution">
    <text evidence="10">The sequence shown here is derived from an EMBL/GenBank/DDBJ whole genome shotgun (WGS) entry which is preliminary data.</text>
</comment>
<keyword evidence="4" id="KW-1003">Cell membrane</keyword>
<evidence type="ECO:0000256" key="9">
    <source>
        <dbReference type="SAM" id="Phobius"/>
    </source>
</evidence>
<feature type="transmembrane region" description="Helical" evidence="9">
    <location>
        <begin position="56"/>
        <end position="77"/>
    </location>
</feature>